<evidence type="ECO:0000313" key="3">
    <source>
        <dbReference type="Proteomes" id="UP000535937"/>
    </source>
</evidence>
<dbReference type="InterPro" id="IPR010266">
    <property type="entry name" value="NnrS"/>
</dbReference>
<keyword evidence="1" id="KW-0812">Transmembrane</keyword>
<dbReference type="Pfam" id="PF05940">
    <property type="entry name" value="NnrS"/>
    <property type="match status" value="1"/>
</dbReference>
<feature type="transmembrane region" description="Helical" evidence="1">
    <location>
        <begin position="262"/>
        <end position="284"/>
    </location>
</feature>
<feature type="transmembrane region" description="Helical" evidence="1">
    <location>
        <begin position="233"/>
        <end position="250"/>
    </location>
</feature>
<feature type="transmembrane region" description="Helical" evidence="1">
    <location>
        <begin position="21"/>
        <end position="42"/>
    </location>
</feature>
<name>A0A7W4ZBJ7_9GAMM</name>
<organism evidence="2 3">
    <name type="scientific">Microbulbifer rhizosphaerae</name>
    <dbReference type="NCBI Taxonomy" id="1562603"/>
    <lineage>
        <taxon>Bacteria</taxon>
        <taxon>Pseudomonadati</taxon>
        <taxon>Pseudomonadota</taxon>
        <taxon>Gammaproteobacteria</taxon>
        <taxon>Cellvibrionales</taxon>
        <taxon>Microbulbiferaceae</taxon>
        <taxon>Microbulbifer</taxon>
    </lineage>
</organism>
<evidence type="ECO:0000256" key="1">
    <source>
        <dbReference type="SAM" id="Phobius"/>
    </source>
</evidence>
<feature type="transmembrane region" description="Helical" evidence="1">
    <location>
        <begin position="207"/>
        <end position="227"/>
    </location>
</feature>
<feature type="transmembrane region" description="Helical" evidence="1">
    <location>
        <begin position="145"/>
        <end position="164"/>
    </location>
</feature>
<reference evidence="2 3" key="1">
    <citation type="submission" date="2020-08" db="EMBL/GenBank/DDBJ databases">
        <title>Genomic Encyclopedia of Type Strains, Phase III (KMG-III): the genomes of soil and plant-associated and newly described type strains.</title>
        <authorList>
            <person name="Whitman W."/>
        </authorList>
    </citation>
    <scope>NUCLEOTIDE SEQUENCE [LARGE SCALE GENOMIC DNA]</scope>
    <source>
        <strain evidence="2 3">CECT 8799</strain>
    </source>
</reference>
<protein>
    <submittedName>
        <fullName evidence="2">Uncharacterized protein involved in response to NO</fullName>
    </submittedName>
</protein>
<proteinExistence type="predicted"/>
<feature type="transmembrane region" description="Helical" evidence="1">
    <location>
        <begin position="329"/>
        <end position="347"/>
    </location>
</feature>
<dbReference type="Proteomes" id="UP000535937">
    <property type="component" value="Unassembled WGS sequence"/>
</dbReference>
<feature type="transmembrane region" description="Helical" evidence="1">
    <location>
        <begin position="353"/>
        <end position="372"/>
    </location>
</feature>
<keyword evidence="3" id="KW-1185">Reference proteome</keyword>
<accession>A0A7W4ZBJ7</accession>
<dbReference type="AlphaFoldDB" id="A0A7W4ZBJ7"/>
<gene>
    <name evidence="2" type="ORF">FHS09_003225</name>
</gene>
<feature type="transmembrane region" description="Helical" evidence="1">
    <location>
        <begin position="296"/>
        <end position="317"/>
    </location>
</feature>
<sequence length="386" mass="42266">MMQILDRERETALTPLWRMPFRPLFLAAAAWSCICLSLWLAVLLGIQLPALRAGFAWHVHEMLFGFAGAVVVGFITTASQNWTGLRAPSGAPLVVMSGLWLLARLGYGLNAVPPWLPVIPEAGFFLFAALLVGRRLLAMRQWRNLFVIPALVALAVLSALHWLMPEWQRRIGVLTLLLVVSLILVFGGRVVPFFTARRYQMRPRDKIPVLEIGTHTCALVLLLLVAFGLPRAAWGLLALALGILQLLRCSRWHVSRIWREPLLWSLHLSYWMVVIGLFMASLAWPGIAPALESGALHAFAVGGIGGMILAMISRVSLGHSGRQLRAPSVMPLAFAALLLAALARVFWAPATAAYILAVAAWILGYGLFLVCYTPILTAPRADGQAG</sequence>
<keyword evidence="1" id="KW-1133">Transmembrane helix</keyword>
<feature type="transmembrane region" description="Helical" evidence="1">
    <location>
        <begin position="115"/>
        <end position="133"/>
    </location>
</feature>
<comment type="caution">
    <text evidence="2">The sequence shown here is derived from an EMBL/GenBank/DDBJ whole genome shotgun (WGS) entry which is preliminary data.</text>
</comment>
<feature type="transmembrane region" description="Helical" evidence="1">
    <location>
        <begin position="170"/>
        <end position="195"/>
    </location>
</feature>
<evidence type="ECO:0000313" key="2">
    <source>
        <dbReference type="EMBL" id="MBB3062380.1"/>
    </source>
</evidence>
<dbReference type="EMBL" id="JACHWZ010000015">
    <property type="protein sequence ID" value="MBB3062380.1"/>
    <property type="molecule type" value="Genomic_DNA"/>
</dbReference>
<keyword evidence="1" id="KW-0472">Membrane</keyword>
<feature type="transmembrane region" description="Helical" evidence="1">
    <location>
        <begin position="62"/>
        <end position="79"/>
    </location>
</feature>